<dbReference type="STRING" id="105231.A0A1Y1IIY4"/>
<dbReference type="AlphaFoldDB" id="A0A1Y1IIY4"/>
<feature type="coiled-coil region" evidence="1">
    <location>
        <begin position="355"/>
        <end position="382"/>
    </location>
</feature>
<evidence type="ECO:0000313" key="4">
    <source>
        <dbReference type="Proteomes" id="UP000054558"/>
    </source>
</evidence>
<dbReference type="PANTHER" id="PTHR22091">
    <property type="entry name" value="COILED-COIL DOMAIN-CONTAINING PROTEIN 77"/>
    <property type="match status" value="1"/>
</dbReference>
<keyword evidence="4" id="KW-1185">Reference proteome</keyword>
<protein>
    <submittedName>
        <fullName evidence="3">Uncharacterized protein</fullName>
    </submittedName>
</protein>
<gene>
    <name evidence="3" type="ORF">KFL_006890100</name>
</gene>
<dbReference type="OrthoDB" id="191169at2759"/>
<dbReference type="EMBL" id="DF237638">
    <property type="protein sequence ID" value="GAQ90825.1"/>
    <property type="molecule type" value="Genomic_DNA"/>
</dbReference>
<dbReference type="OMA" id="HLSHMYR"/>
<dbReference type="InterPro" id="IPR037696">
    <property type="entry name" value="CCDC77"/>
</dbReference>
<proteinExistence type="predicted"/>
<reference evidence="3 4" key="1">
    <citation type="journal article" date="2014" name="Nat. Commun.">
        <title>Klebsormidium flaccidum genome reveals primary factors for plant terrestrial adaptation.</title>
        <authorList>
            <person name="Hori K."/>
            <person name="Maruyama F."/>
            <person name="Fujisawa T."/>
            <person name="Togashi T."/>
            <person name="Yamamoto N."/>
            <person name="Seo M."/>
            <person name="Sato S."/>
            <person name="Yamada T."/>
            <person name="Mori H."/>
            <person name="Tajima N."/>
            <person name="Moriyama T."/>
            <person name="Ikeuchi M."/>
            <person name="Watanabe M."/>
            <person name="Wada H."/>
            <person name="Kobayashi K."/>
            <person name="Saito M."/>
            <person name="Masuda T."/>
            <person name="Sasaki-Sekimoto Y."/>
            <person name="Mashiguchi K."/>
            <person name="Awai K."/>
            <person name="Shimojima M."/>
            <person name="Masuda S."/>
            <person name="Iwai M."/>
            <person name="Nobusawa T."/>
            <person name="Narise T."/>
            <person name="Kondo S."/>
            <person name="Saito H."/>
            <person name="Sato R."/>
            <person name="Murakawa M."/>
            <person name="Ihara Y."/>
            <person name="Oshima-Yamada Y."/>
            <person name="Ohtaka K."/>
            <person name="Satoh M."/>
            <person name="Sonobe K."/>
            <person name="Ishii M."/>
            <person name="Ohtani R."/>
            <person name="Kanamori-Sato M."/>
            <person name="Honoki R."/>
            <person name="Miyazaki D."/>
            <person name="Mochizuki H."/>
            <person name="Umetsu J."/>
            <person name="Higashi K."/>
            <person name="Shibata D."/>
            <person name="Kamiya Y."/>
            <person name="Sato N."/>
            <person name="Nakamura Y."/>
            <person name="Tabata S."/>
            <person name="Ida S."/>
            <person name="Kurokawa K."/>
            <person name="Ohta H."/>
        </authorList>
    </citation>
    <scope>NUCLEOTIDE SEQUENCE [LARGE SCALE GENOMIC DNA]</scope>
    <source>
        <strain evidence="3 4">NIES-2285</strain>
    </source>
</reference>
<evidence type="ECO:0000313" key="3">
    <source>
        <dbReference type="EMBL" id="GAQ90825.1"/>
    </source>
</evidence>
<evidence type="ECO:0000256" key="1">
    <source>
        <dbReference type="SAM" id="Coils"/>
    </source>
</evidence>
<dbReference type="Proteomes" id="UP000054558">
    <property type="component" value="Unassembled WGS sequence"/>
</dbReference>
<feature type="region of interest" description="Disordered" evidence="2">
    <location>
        <begin position="291"/>
        <end position="311"/>
    </location>
</feature>
<dbReference type="PANTHER" id="PTHR22091:SF1">
    <property type="entry name" value="COILED-COIL DOMAIN-CONTAINING PROTEIN 77"/>
    <property type="match status" value="1"/>
</dbReference>
<evidence type="ECO:0000256" key="2">
    <source>
        <dbReference type="SAM" id="MobiDB-lite"/>
    </source>
</evidence>
<name>A0A1Y1IIY4_KLENI</name>
<organism evidence="3 4">
    <name type="scientific">Klebsormidium nitens</name>
    <name type="common">Green alga</name>
    <name type="synonym">Ulothrix nitens</name>
    <dbReference type="NCBI Taxonomy" id="105231"/>
    <lineage>
        <taxon>Eukaryota</taxon>
        <taxon>Viridiplantae</taxon>
        <taxon>Streptophyta</taxon>
        <taxon>Klebsormidiophyceae</taxon>
        <taxon>Klebsormidiales</taxon>
        <taxon>Klebsormidiaceae</taxon>
        <taxon>Klebsormidium</taxon>
    </lineage>
</organism>
<feature type="coiled-coil region" evidence="1">
    <location>
        <begin position="194"/>
        <end position="228"/>
    </location>
</feature>
<keyword evidence="1" id="KW-0175">Coiled coil</keyword>
<sequence length="452" mass="49555">MVRANLPVSPELVAFYKSRLDAFDAERAAAAALVEQASVERGRVYRLEQAASKAAAQVHQLQKALAESHLQLFEVRDQVGQLQAERASLLLEGKQDKARIQSLLAFTQPVLHDVHYANAEEPAGVATHPLATKRNGRGTTGQSPHEVLRTVFLPNEEAQLLVAKLAALQAQLAHQHAFSQERITALLDDRKQREDAAAAQAAEASSKLEDLQAQLDKRCTLLERTTRELLLCRHQQQAAERDFQERLAEHASGTRQAQRESRCMRQQLDLALELLPRQCADAVRAMGTALAQAASSDGTPGPHDDSGDDPAASCREAALAAAAEAQSGAERRALRQAAALEAELKSSRGAAHSVGRQQQQRIRQLEQQLHSLKGRTRELEYRRALDIQGFASEMGLVRKQLVSIQRRVREVALDAETGGTDPLSIVEQLAAVRDQLDAVAAKMLDQRDRGDT</sequence>
<accession>A0A1Y1IIY4</accession>